<dbReference type="Pfam" id="PF01347">
    <property type="entry name" value="Vitellogenin_N"/>
    <property type="match status" value="1"/>
</dbReference>
<feature type="non-terminal residue" evidence="5">
    <location>
        <position position="169"/>
    </location>
</feature>
<proteinExistence type="predicted"/>
<feature type="domain" description="Vitellogenin" evidence="4">
    <location>
        <begin position="59"/>
        <end position="169"/>
    </location>
</feature>
<dbReference type="GO" id="GO:0005319">
    <property type="term" value="F:lipid transporter activity"/>
    <property type="evidence" value="ECO:0007669"/>
    <property type="project" value="InterPro"/>
</dbReference>
<dbReference type="InterPro" id="IPR050733">
    <property type="entry name" value="Vitellogenin/Apolipophorin"/>
</dbReference>
<keyword evidence="2" id="KW-0758">Storage protein</keyword>
<evidence type="ECO:0000313" key="5">
    <source>
        <dbReference type="EMBL" id="CEK62031.1"/>
    </source>
</evidence>
<protein>
    <recommendedName>
        <fullName evidence="4">Vitellogenin domain-containing protein</fullName>
    </recommendedName>
</protein>
<evidence type="ECO:0000256" key="2">
    <source>
        <dbReference type="ARBA" id="ARBA00022761"/>
    </source>
</evidence>
<dbReference type="PANTHER" id="PTHR23345:SF15">
    <property type="entry name" value="VITELLOGENIN 1-RELATED"/>
    <property type="match status" value="1"/>
</dbReference>
<dbReference type="InterPro" id="IPR015819">
    <property type="entry name" value="Lipid_transp_b-sht_shell"/>
</dbReference>
<dbReference type="SUPFAM" id="SSF56968">
    <property type="entry name" value="Lipovitellin-phosvitin complex, beta-sheet shell regions"/>
    <property type="match status" value="1"/>
</dbReference>
<evidence type="ECO:0000259" key="4">
    <source>
        <dbReference type="Pfam" id="PF01347"/>
    </source>
</evidence>
<sequence>PFVRGNRSAMKTTYLVSLALFAVASAVPASVKKWDSYTNDGSSDSCASTCNGQPNKFSYKSGTTYIYDYTVNTDTSMFGASEESAKLSFQVRAEIQAIDGCDFALLLKNVRVSHTDAYTGQIRASDREDEFQRVLEGSNLRFSFDDGVISSVCPERSESTWALNFKRGL</sequence>
<keyword evidence="1 3" id="KW-0732">Signal</keyword>
<feature type="signal peptide" evidence="3">
    <location>
        <begin position="1"/>
        <end position="26"/>
    </location>
</feature>
<feature type="chain" id="PRO_5002126651" description="Vitellogenin domain-containing protein" evidence="3">
    <location>
        <begin position="27"/>
        <end position="169"/>
    </location>
</feature>
<dbReference type="EMBL" id="HACG01015166">
    <property type="protein sequence ID" value="CEK62031.1"/>
    <property type="molecule type" value="Transcribed_RNA"/>
</dbReference>
<name>A0A0B6Z276_9EUPU</name>
<feature type="non-terminal residue" evidence="5">
    <location>
        <position position="1"/>
    </location>
</feature>
<dbReference type="InterPro" id="IPR001747">
    <property type="entry name" value="Vitellogenin_N"/>
</dbReference>
<accession>A0A0B6Z276</accession>
<evidence type="ECO:0000256" key="3">
    <source>
        <dbReference type="SAM" id="SignalP"/>
    </source>
</evidence>
<organism evidence="5">
    <name type="scientific">Arion vulgaris</name>
    <dbReference type="NCBI Taxonomy" id="1028688"/>
    <lineage>
        <taxon>Eukaryota</taxon>
        <taxon>Metazoa</taxon>
        <taxon>Spiralia</taxon>
        <taxon>Lophotrochozoa</taxon>
        <taxon>Mollusca</taxon>
        <taxon>Gastropoda</taxon>
        <taxon>Heterobranchia</taxon>
        <taxon>Euthyneura</taxon>
        <taxon>Panpulmonata</taxon>
        <taxon>Eupulmonata</taxon>
        <taxon>Stylommatophora</taxon>
        <taxon>Helicina</taxon>
        <taxon>Arionoidea</taxon>
        <taxon>Arionidae</taxon>
        <taxon>Arion</taxon>
    </lineage>
</organism>
<gene>
    <name evidence="5" type="primary">ORF43988</name>
</gene>
<dbReference type="InterPro" id="IPR015816">
    <property type="entry name" value="Vitellinogen_b-sht_N"/>
</dbReference>
<evidence type="ECO:0000256" key="1">
    <source>
        <dbReference type="ARBA" id="ARBA00022729"/>
    </source>
</evidence>
<dbReference type="PANTHER" id="PTHR23345">
    <property type="entry name" value="VITELLOGENIN-RELATED"/>
    <property type="match status" value="1"/>
</dbReference>
<dbReference type="AlphaFoldDB" id="A0A0B6Z276"/>
<reference evidence="5" key="1">
    <citation type="submission" date="2014-12" db="EMBL/GenBank/DDBJ databases">
        <title>Insight into the proteome of Arion vulgaris.</title>
        <authorList>
            <person name="Aradska J."/>
            <person name="Bulat T."/>
            <person name="Smidak R."/>
            <person name="Sarate P."/>
            <person name="Gangsoo J."/>
            <person name="Sialana F."/>
            <person name="Bilban M."/>
            <person name="Lubec G."/>
        </authorList>
    </citation>
    <scope>NUCLEOTIDE SEQUENCE</scope>
    <source>
        <tissue evidence="5">Skin</tissue>
    </source>
</reference>
<dbReference type="Gene3D" id="2.30.230.10">
    <property type="entry name" value="Lipovitellin, beta-sheet shell regions, chain A"/>
    <property type="match status" value="1"/>
</dbReference>